<comment type="caution">
    <text evidence="2">The sequence shown here is derived from an EMBL/GenBank/DDBJ whole genome shotgun (WGS) entry which is preliminary data.</text>
</comment>
<gene>
    <name evidence="2" type="ORF">GCM10010358_60660</name>
</gene>
<accession>A0A918NVI6</accession>
<proteinExistence type="predicted"/>
<dbReference type="AlphaFoldDB" id="A0A918NVI6"/>
<keyword evidence="3" id="KW-1185">Reference proteome</keyword>
<sequence length="64" mass="6493">MGPEPGAPEGDHGRLLGAPPPRIPAAAFGGHARLWPERGTGHAEHAADDGLPDRIGAWAVRAAG</sequence>
<name>A0A918NVI6_9ACTN</name>
<reference evidence="2" key="2">
    <citation type="submission" date="2020-09" db="EMBL/GenBank/DDBJ databases">
        <authorList>
            <person name="Sun Q."/>
            <person name="Ohkuma M."/>
        </authorList>
    </citation>
    <scope>NUCLEOTIDE SEQUENCE</scope>
    <source>
        <strain evidence="2">JCM 4790</strain>
    </source>
</reference>
<reference evidence="2" key="1">
    <citation type="journal article" date="2014" name="Int. J. Syst. Evol. Microbiol.">
        <title>Complete genome sequence of Corynebacterium casei LMG S-19264T (=DSM 44701T), isolated from a smear-ripened cheese.</title>
        <authorList>
            <consortium name="US DOE Joint Genome Institute (JGI-PGF)"/>
            <person name="Walter F."/>
            <person name="Albersmeier A."/>
            <person name="Kalinowski J."/>
            <person name="Ruckert C."/>
        </authorList>
    </citation>
    <scope>NUCLEOTIDE SEQUENCE</scope>
    <source>
        <strain evidence="2">JCM 4790</strain>
    </source>
</reference>
<evidence type="ECO:0000256" key="1">
    <source>
        <dbReference type="SAM" id="MobiDB-lite"/>
    </source>
</evidence>
<organism evidence="2 3">
    <name type="scientific">Streptomyces minutiscleroticus</name>
    <dbReference type="NCBI Taxonomy" id="68238"/>
    <lineage>
        <taxon>Bacteria</taxon>
        <taxon>Bacillati</taxon>
        <taxon>Actinomycetota</taxon>
        <taxon>Actinomycetes</taxon>
        <taxon>Kitasatosporales</taxon>
        <taxon>Streptomycetaceae</taxon>
        <taxon>Streptomyces</taxon>
    </lineage>
</organism>
<evidence type="ECO:0000313" key="3">
    <source>
        <dbReference type="Proteomes" id="UP000619244"/>
    </source>
</evidence>
<protein>
    <submittedName>
        <fullName evidence="2">Uncharacterized protein</fullName>
    </submittedName>
</protein>
<feature type="region of interest" description="Disordered" evidence="1">
    <location>
        <begin position="1"/>
        <end position="27"/>
    </location>
</feature>
<dbReference type="RefSeq" id="WP_229919633.1">
    <property type="nucleotide sequence ID" value="NZ_BMVU01000040.1"/>
</dbReference>
<dbReference type="Proteomes" id="UP000619244">
    <property type="component" value="Unassembled WGS sequence"/>
</dbReference>
<dbReference type="EMBL" id="BMVU01000040">
    <property type="protein sequence ID" value="GGX98857.1"/>
    <property type="molecule type" value="Genomic_DNA"/>
</dbReference>
<evidence type="ECO:0000313" key="2">
    <source>
        <dbReference type="EMBL" id="GGX98857.1"/>
    </source>
</evidence>